<protein>
    <submittedName>
        <fullName evidence="1">Uncharacterized protein</fullName>
    </submittedName>
</protein>
<accession>A0A9P4V4Q8</accession>
<reference evidence="1" key="1">
    <citation type="journal article" date="2020" name="Stud. Mycol.">
        <title>101 Dothideomycetes genomes: a test case for predicting lifestyles and emergence of pathogens.</title>
        <authorList>
            <person name="Haridas S."/>
            <person name="Albert R."/>
            <person name="Binder M."/>
            <person name="Bloem J."/>
            <person name="Labutti K."/>
            <person name="Salamov A."/>
            <person name="Andreopoulos B."/>
            <person name="Baker S."/>
            <person name="Barry K."/>
            <person name="Bills G."/>
            <person name="Bluhm B."/>
            <person name="Cannon C."/>
            <person name="Castanera R."/>
            <person name="Culley D."/>
            <person name="Daum C."/>
            <person name="Ezra D."/>
            <person name="Gonzalez J."/>
            <person name="Henrissat B."/>
            <person name="Kuo A."/>
            <person name="Liang C."/>
            <person name="Lipzen A."/>
            <person name="Lutzoni F."/>
            <person name="Magnuson J."/>
            <person name="Mondo S."/>
            <person name="Nolan M."/>
            <person name="Ohm R."/>
            <person name="Pangilinan J."/>
            <person name="Park H.-J."/>
            <person name="Ramirez L."/>
            <person name="Alfaro M."/>
            <person name="Sun H."/>
            <person name="Tritt A."/>
            <person name="Yoshinaga Y."/>
            <person name="Zwiers L.-H."/>
            <person name="Turgeon B."/>
            <person name="Goodwin S."/>
            <person name="Spatafora J."/>
            <person name="Crous P."/>
            <person name="Grigoriev I."/>
        </authorList>
    </citation>
    <scope>NUCLEOTIDE SEQUENCE</scope>
    <source>
        <strain evidence="1">CBS 125425</strain>
    </source>
</reference>
<organism evidence="1 2">
    <name type="scientific">Polyplosphaeria fusca</name>
    <dbReference type="NCBI Taxonomy" id="682080"/>
    <lineage>
        <taxon>Eukaryota</taxon>
        <taxon>Fungi</taxon>
        <taxon>Dikarya</taxon>
        <taxon>Ascomycota</taxon>
        <taxon>Pezizomycotina</taxon>
        <taxon>Dothideomycetes</taxon>
        <taxon>Pleosporomycetidae</taxon>
        <taxon>Pleosporales</taxon>
        <taxon>Tetraplosphaeriaceae</taxon>
        <taxon>Polyplosphaeria</taxon>
    </lineage>
</organism>
<dbReference type="AlphaFoldDB" id="A0A9P4V4Q8"/>
<evidence type="ECO:0000313" key="1">
    <source>
        <dbReference type="EMBL" id="KAF2737999.1"/>
    </source>
</evidence>
<gene>
    <name evidence="1" type="ORF">EJ04DRAFT_80619</name>
</gene>
<sequence>MRRNDAAECPEAAQVMVKPSRDTDCQEQAKKNHCSQSFRGCRRVHRSPLLWRCGDCGAQVPHLALHPLFPGNDGHEMCTPICKTPMVFIRQASTAATTPWWAEGPGPASAINLLRARGRRGRSLPTVCTMCSRRMRERAVGLAKLRLAPEMVCGQSQSSLPEAYRNLERGVCRGRKRKP</sequence>
<dbReference type="Proteomes" id="UP000799444">
    <property type="component" value="Unassembled WGS sequence"/>
</dbReference>
<dbReference type="EMBL" id="ML996112">
    <property type="protein sequence ID" value="KAF2737999.1"/>
    <property type="molecule type" value="Genomic_DNA"/>
</dbReference>
<keyword evidence="2" id="KW-1185">Reference proteome</keyword>
<evidence type="ECO:0000313" key="2">
    <source>
        <dbReference type="Proteomes" id="UP000799444"/>
    </source>
</evidence>
<name>A0A9P4V4Q8_9PLEO</name>
<proteinExistence type="predicted"/>
<comment type="caution">
    <text evidence="1">The sequence shown here is derived from an EMBL/GenBank/DDBJ whole genome shotgun (WGS) entry which is preliminary data.</text>
</comment>